<dbReference type="NCBIfam" id="NF002340">
    <property type="entry name" value="PRK01297.1"/>
    <property type="match status" value="1"/>
</dbReference>
<dbReference type="Pfam" id="PF00271">
    <property type="entry name" value="Helicase_C"/>
    <property type="match status" value="1"/>
</dbReference>
<dbReference type="STRING" id="64969.SAMN02745127_01496"/>
<reference evidence="13 14" key="1">
    <citation type="submission" date="2017-01" db="EMBL/GenBank/DDBJ databases">
        <title>Genome Sequencing of a Marine Spirillum, Oceanospirillum multiglobuliferum ATCC 33336, from Japan.</title>
        <authorList>
            <person name="Carney J.G."/>
            <person name="Trachtenberg A.M."/>
            <person name="Rheaume B.A."/>
            <person name="Linnane J.D."/>
            <person name="Pitts N.L."/>
            <person name="Mykles D.L."/>
            <person name="Maclea K.S."/>
        </authorList>
    </citation>
    <scope>NUCLEOTIDE SEQUENCE [LARGE SCALE GENOMIC DNA]</scope>
    <source>
        <strain evidence="13 14">ATCC 33336</strain>
    </source>
</reference>
<accession>A0A1T4PGT6</accession>
<feature type="region of interest" description="Disordered" evidence="9">
    <location>
        <begin position="1"/>
        <end position="39"/>
    </location>
</feature>
<dbReference type="RefSeq" id="WP_078745103.1">
    <property type="nucleotide sequence ID" value="NZ_FUXG01000008.1"/>
</dbReference>
<evidence type="ECO:0000256" key="2">
    <source>
        <dbReference type="ARBA" id="ARBA00022741"/>
    </source>
</evidence>
<comment type="function">
    <text evidence="7">DEAD-box RNA helicase involved in RNA degradation. Has RNA-dependent ATPase activity and unwinds double-stranded RNA.</text>
</comment>
<evidence type="ECO:0000259" key="10">
    <source>
        <dbReference type="PROSITE" id="PS51192"/>
    </source>
</evidence>
<comment type="subcellular location">
    <subcellularLocation>
        <location evidence="7">Cytoplasm</location>
    </subcellularLocation>
</comment>
<dbReference type="GO" id="GO:0003723">
    <property type="term" value="F:RNA binding"/>
    <property type="evidence" value="ECO:0007669"/>
    <property type="project" value="UniProtKB-UniRule"/>
</dbReference>
<comment type="subunit">
    <text evidence="7">Component of the RNA degradosome, which is a multiprotein complex involved in RNA processing and mRNA degradation.</text>
</comment>
<dbReference type="GO" id="GO:0003724">
    <property type="term" value="F:RNA helicase activity"/>
    <property type="evidence" value="ECO:0007669"/>
    <property type="project" value="UniProtKB-UniRule"/>
</dbReference>
<keyword evidence="1 7" id="KW-0963">Cytoplasm</keyword>
<evidence type="ECO:0000256" key="7">
    <source>
        <dbReference type="HAMAP-Rule" id="MF_00661"/>
    </source>
</evidence>
<comment type="caution">
    <text evidence="13">The sequence shown here is derived from an EMBL/GenBank/DDBJ whole genome shotgun (WGS) entry which is preliminary data.</text>
</comment>
<feature type="compositionally biased region" description="Polar residues" evidence="9">
    <location>
        <begin position="30"/>
        <end position="39"/>
    </location>
</feature>
<dbReference type="OrthoDB" id="9808889at2"/>
<keyword evidence="14" id="KW-1185">Reference proteome</keyword>
<dbReference type="CDD" id="cd00268">
    <property type="entry name" value="DEADc"/>
    <property type="match status" value="1"/>
</dbReference>
<dbReference type="PROSITE" id="PS51195">
    <property type="entry name" value="Q_MOTIF"/>
    <property type="match status" value="1"/>
</dbReference>
<feature type="domain" description="Helicase ATP-binding" evidence="10">
    <location>
        <begin position="85"/>
        <end position="264"/>
    </location>
</feature>
<dbReference type="GO" id="GO:0005524">
    <property type="term" value="F:ATP binding"/>
    <property type="evidence" value="ECO:0007669"/>
    <property type="project" value="UniProtKB-UniRule"/>
</dbReference>
<evidence type="ECO:0000256" key="4">
    <source>
        <dbReference type="ARBA" id="ARBA00022806"/>
    </source>
</evidence>
<keyword evidence="5 7" id="KW-0067">ATP-binding</keyword>
<evidence type="ECO:0000313" key="14">
    <source>
        <dbReference type="Proteomes" id="UP000191418"/>
    </source>
</evidence>
<evidence type="ECO:0000256" key="9">
    <source>
        <dbReference type="SAM" id="MobiDB-lite"/>
    </source>
</evidence>
<keyword evidence="2 7" id="KW-0547">Nucleotide-binding</keyword>
<dbReference type="InterPro" id="IPR001650">
    <property type="entry name" value="Helicase_C-like"/>
</dbReference>
<proteinExistence type="inferred from homology"/>
<dbReference type="AlphaFoldDB" id="A0A1T4PGT6"/>
<feature type="compositionally biased region" description="Basic residues" evidence="9">
    <location>
        <begin position="10"/>
        <end position="26"/>
    </location>
</feature>
<sequence>MTNPTENQPRRKHFRKKNHQRRRPEHHSRQSAPNTDQQTWDISQFEVPEAEGQLRFHDFDLPAELMRAIQDSGFHYCTPIQAQSLQHTLLGKDLIGKAQTGTGKTAAFLISIMSYFLEEEAPGLQKNGAPRALIIAPTRELVMQIAKDAEQLNTYCKLNVVTIVGGIDYQRQREQLRGKIDIMVATPGRLIDFYQKRDLNLGEVEVLVLDEADRMLSMGFIPDVKRIIRATPRKEERQTFLFSATYPQDVENLASMWTLEPARIEIESEEQTNVNVEQHAYIVADSDKEKLLISLMRKEGWDRVIVFANRRDRVRDLCEQLTKANVSVAMLSGEVEQRKRISTLERFREGKIQVLVATDVAGRGIHIDDVSHVVNFTLPDDPEDYVHRIGRTGRAGSLGVSISFIGEEDAFVLPDIEEFIGRKIECQHPDMSLIDND</sequence>
<dbReference type="SUPFAM" id="SSF52540">
    <property type="entry name" value="P-loop containing nucleoside triphosphate hydrolases"/>
    <property type="match status" value="1"/>
</dbReference>
<dbReference type="InterPro" id="IPR027417">
    <property type="entry name" value="P-loop_NTPase"/>
</dbReference>
<dbReference type="PROSITE" id="PS00039">
    <property type="entry name" value="DEAD_ATP_HELICASE"/>
    <property type="match status" value="1"/>
</dbReference>
<evidence type="ECO:0000256" key="5">
    <source>
        <dbReference type="ARBA" id="ARBA00022840"/>
    </source>
</evidence>
<dbReference type="InterPro" id="IPR044742">
    <property type="entry name" value="DEAD/DEAH_RhlB"/>
</dbReference>
<feature type="domain" description="Helicase C-terminal" evidence="11">
    <location>
        <begin position="287"/>
        <end position="437"/>
    </location>
</feature>
<name>A0A1T4PGT6_9GAMM</name>
<protein>
    <recommendedName>
        <fullName evidence="7">ATP-dependent RNA helicase RhlB</fullName>
        <ecNumber evidence="7">3.6.4.13</ecNumber>
    </recommendedName>
</protein>
<dbReference type="PROSITE" id="PS51192">
    <property type="entry name" value="HELICASE_ATP_BIND_1"/>
    <property type="match status" value="1"/>
</dbReference>
<dbReference type="SMART" id="SM00490">
    <property type="entry name" value="HELICc"/>
    <property type="match status" value="1"/>
</dbReference>
<feature type="domain" description="DEAD-box RNA helicase Q" evidence="12">
    <location>
        <begin position="54"/>
        <end position="82"/>
    </location>
</feature>
<gene>
    <name evidence="7" type="primary">rhlB</name>
    <name evidence="13" type="ORF">BTE48_07960</name>
</gene>
<evidence type="ECO:0000256" key="6">
    <source>
        <dbReference type="ARBA" id="ARBA00022884"/>
    </source>
</evidence>
<dbReference type="EC" id="3.6.4.13" evidence="7"/>
<dbReference type="Gene3D" id="3.40.50.300">
    <property type="entry name" value="P-loop containing nucleotide triphosphate hydrolases"/>
    <property type="match status" value="2"/>
</dbReference>
<dbReference type="InterPro" id="IPR011545">
    <property type="entry name" value="DEAD/DEAH_box_helicase_dom"/>
</dbReference>
<dbReference type="InterPro" id="IPR023554">
    <property type="entry name" value="RNA_helicase_ATP-dep_RhlB"/>
</dbReference>
<dbReference type="PROSITE" id="PS51194">
    <property type="entry name" value="HELICASE_CTER"/>
    <property type="match status" value="1"/>
</dbReference>
<dbReference type="GO" id="GO:0016887">
    <property type="term" value="F:ATP hydrolysis activity"/>
    <property type="evidence" value="ECO:0007669"/>
    <property type="project" value="RHEA"/>
</dbReference>
<keyword evidence="4 7" id="KW-0347">Helicase</keyword>
<dbReference type="InterPro" id="IPR050079">
    <property type="entry name" value="DEAD_box_RNA_helicase"/>
</dbReference>
<comment type="similarity">
    <text evidence="7">Belongs to the DEAD box helicase family. RhlB subfamily.</text>
</comment>
<keyword evidence="6 7" id="KW-0694">RNA-binding</keyword>
<keyword evidence="3 7" id="KW-0378">Hydrolase</keyword>
<evidence type="ECO:0000259" key="12">
    <source>
        <dbReference type="PROSITE" id="PS51195"/>
    </source>
</evidence>
<dbReference type="EMBL" id="MTSM01000008">
    <property type="protein sequence ID" value="OPX55548.1"/>
    <property type="molecule type" value="Genomic_DNA"/>
</dbReference>
<dbReference type="SMART" id="SM00487">
    <property type="entry name" value="DEXDc"/>
    <property type="match status" value="1"/>
</dbReference>
<organism evidence="13 14">
    <name type="scientific">Oceanospirillum multiglobuliferum</name>
    <dbReference type="NCBI Taxonomy" id="64969"/>
    <lineage>
        <taxon>Bacteria</taxon>
        <taxon>Pseudomonadati</taxon>
        <taxon>Pseudomonadota</taxon>
        <taxon>Gammaproteobacteria</taxon>
        <taxon>Oceanospirillales</taxon>
        <taxon>Oceanospirillaceae</taxon>
        <taxon>Oceanospirillum</taxon>
    </lineage>
</organism>
<dbReference type="Proteomes" id="UP000191418">
    <property type="component" value="Unassembled WGS sequence"/>
</dbReference>
<evidence type="ECO:0000256" key="8">
    <source>
        <dbReference type="PROSITE-ProRule" id="PRU00552"/>
    </source>
</evidence>
<evidence type="ECO:0000259" key="11">
    <source>
        <dbReference type="PROSITE" id="PS51194"/>
    </source>
</evidence>
<dbReference type="PANTHER" id="PTHR47959">
    <property type="entry name" value="ATP-DEPENDENT RNA HELICASE RHLE-RELATED"/>
    <property type="match status" value="1"/>
</dbReference>
<dbReference type="Pfam" id="PF00270">
    <property type="entry name" value="DEAD"/>
    <property type="match status" value="1"/>
</dbReference>
<dbReference type="InterPro" id="IPR014001">
    <property type="entry name" value="Helicase_ATP-bd"/>
</dbReference>
<dbReference type="GO" id="GO:0005829">
    <property type="term" value="C:cytosol"/>
    <property type="evidence" value="ECO:0007669"/>
    <property type="project" value="TreeGrafter"/>
</dbReference>
<evidence type="ECO:0000256" key="3">
    <source>
        <dbReference type="ARBA" id="ARBA00022801"/>
    </source>
</evidence>
<dbReference type="InterPro" id="IPR014014">
    <property type="entry name" value="RNA_helicase_DEAD_Q_motif"/>
</dbReference>
<dbReference type="HAMAP" id="MF_00661">
    <property type="entry name" value="DEAD_helicase_RhlB"/>
    <property type="match status" value="1"/>
</dbReference>
<dbReference type="CDD" id="cd18787">
    <property type="entry name" value="SF2_C_DEAD"/>
    <property type="match status" value="1"/>
</dbReference>
<dbReference type="InterPro" id="IPR000629">
    <property type="entry name" value="RNA-helicase_DEAD-box_CS"/>
</dbReference>
<evidence type="ECO:0000313" key="13">
    <source>
        <dbReference type="EMBL" id="OPX55548.1"/>
    </source>
</evidence>
<feature type="short sequence motif" description="Q motif" evidence="8">
    <location>
        <begin position="54"/>
        <end position="82"/>
    </location>
</feature>
<comment type="catalytic activity">
    <reaction evidence="7">
        <text>ATP + H2O = ADP + phosphate + H(+)</text>
        <dbReference type="Rhea" id="RHEA:13065"/>
        <dbReference type="ChEBI" id="CHEBI:15377"/>
        <dbReference type="ChEBI" id="CHEBI:15378"/>
        <dbReference type="ChEBI" id="CHEBI:30616"/>
        <dbReference type="ChEBI" id="CHEBI:43474"/>
        <dbReference type="ChEBI" id="CHEBI:456216"/>
        <dbReference type="EC" id="3.6.4.13"/>
    </reaction>
</comment>
<dbReference type="GO" id="GO:0006401">
    <property type="term" value="P:RNA catabolic process"/>
    <property type="evidence" value="ECO:0007669"/>
    <property type="project" value="UniProtKB-UniRule"/>
</dbReference>
<evidence type="ECO:0000256" key="1">
    <source>
        <dbReference type="ARBA" id="ARBA00022490"/>
    </source>
</evidence>
<dbReference type="PANTHER" id="PTHR47959:SF10">
    <property type="entry name" value="ATP-DEPENDENT RNA HELICASE RHLB"/>
    <property type="match status" value="1"/>
</dbReference>